<dbReference type="InterPro" id="IPR009799">
    <property type="entry name" value="EthD_dom"/>
</dbReference>
<dbReference type="AlphaFoldDB" id="A0A0F7CHN9"/>
<reference evidence="2 3" key="1">
    <citation type="submission" date="2015-03" db="EMBL/GenBank/DDBJ databases">
        <authorList>
            <person name="Abdul Halim M."/>
        </authorList>
    </citation>
    <scope>NUCLEOTIDE SEQUENCE [LARGE SCALE GENOMIC DNA]</scope>
    <source>
        <strain evidence="2 3">ATCC 35681</strain>
    </source>
</reference>
<reference evidence="2 3" key="2">
    <citation type="journal article" date="2016" name="Genome Announc.">
        <title>Genome Sequence of a Gram-Positive Diazotroph, Paenibacillus durus Type Strain ATCC 35681.</title>
        <authorList>
            <person name="Halim M.A."/>
            <person name="Rahman A.Y."/>
            <person name="Sim K.S."/>
            <person name="Yam H.C."/>
            <person name="Rahim A.A."/>
            <person name="Ghazali A.H."/>
            <person name="Najimudin N."/>
        </authorList>
    </citation>
    <scope>NUCLEOTIDE SEQUENCE [LARGE SCALE GENOMIC DNA]</scope>
    <source>
        <strain evidence="2 3">ATCC 35681</strain>
    </source>
</reference>
<dbReference type="InterPro" id="IPR011008">
    <property type="entry name" value="Dimeric_a/b-barrel"/>
</dbReference>
<dbReference type="EMBL" id="CP011114">
    <property type="protein sequence ID" value="AKG33885.1"/>
    <property type="molecule type" value="Genomic_DNA"/>
</dbReference>
<organism evidence="2 3">
    <name type="scientific">Paenibacillus durus ATCC 35681</name>
    <dbReference type="NCBI Taxonomy" id="1333534"/>
    <lineage>
        <taxon>Bacteria</taxon>
        <taxon>Bacillati</taxon>
        <taxon>Bacillota</taxon>
        <taxon>Bacilli</taxon>
        <taxon>Bacillales</taxon>
        <taxon>Paenibacillaceae</taxon>
        <taxon>Paenibacillus</taxon>
    </lineage>
</organism>
<sequence>MKGVNVYPENGHSIVAVIRRKPGMTLEEFHYHYKNIHAPLSAQLPGLLSYRQHPTRKPGQGDGQYMPDELLYDAVSIYIFESAAAAEAAWLSPEGLLLDEDTVKFIDTDTQIILPVIPRQVV</sequence>
<proteinExistence type="predicted"/>
<dbReference type="HOGENOM" id="CLU_2024407_0_0_9"/>
<dbReference type="OrthoDB" id="5294870at2"/>
<gene>
    <name evidence="2" type="ORF">VK70_04215</name>
</gene>
<dbReference type="Gene3D" id="3.30.70.100">
    <property type="match status" value="1"/>
</dbReference>
<dbReference type="RefSeq" id="WP_025700004.1">
    <property type="nucleotide sequence ID" value="NZ_ASQQ01000739.1"/>
</dbReference>
<dbReference type="GO" id="GO:0016491">
    <property type="term" value="F:oxidoreductase activity"/>
    <property type="evidence" value="ECO:0007669"/>
    <property type="project" value="InterPro"/>
</dbReference>
<evidence type="ECO:0000313" key="2">
    <source>
        <dbReference type="EMBL" id="AKG33885.1"/>
    </source>
</evidence>
<feature type="domain" description="EthD" evidence="1">
    <location>
        <begin position="21"/>
        <end position="108"/>
    </location>
</feature>
<evidence type="ECO:0000313" key="3">
    <source>
        <dbReference type="Proteomes" id="UP000034189"/>
    </source>
</evidence>
<dbReference type="NCBIfam" id="TIGR02118">
    <property type="entry name" value="EthD family reductase"/>
    <property type="match status" value="1"/>
</dbReference>
<evidence type="ECO:0000259" key="1">
    <source>
        <dbReference type="Pfam" id="PF07110"/>
    </source>
</evidence>
<name>A0A0F7CHN9_PAEDU</name>
<dbReference type="Pfam" id="PF07110">
    <property type="entry name" value="EthD"/>
    <property type="match status" value="1"/>
</dbReference>
<dbReference type="SMR" id="A0A0F7CHN9"/>
<dbReference type="Proteomes" id="UP000034189">
    <property type="component" value="Chromosome"/>
</dbReference>
<accession>A0A0F7CHN9</accession>
<protein>
    <recommendedName>
        <fullName evidence="1">EthD domain-containing protein</fullName>
    </recommendedName>
</protein>
<dbReference type="SUPFAM" id="SSF54909">
    <property type="entry name" value="Dimeric alpha+beta barrel"/>
    <property type="match status" value="1"/>
</dbReference>
<dbReference type="PATRIC" id="fig|1333534.5.peg.920"/>